<sequence length="449" mass="51695">MIDQAVRNSKGTLREARVRLPSKKVIRRPINLLVPLELEDDESSKEGKTRDLQDVGKQKVISTPGEEGNTEQIDPPPRYNLRKRERVNYHEDESDSFVMAGDSDYSAEFLTLSTLNREAVTVDDLEIDMTTTLHEINQHVKMAHTLEDQLTHHLVSTTRVDISSGELLMYASKMLRKRRSEWREEKTHDTCAIAAKVGYRLQMLDRHIKDIEEEITKAEQMILAENVKNASTFVSAFNRAVANMEEMILGTLKQRDDKDRSDYPSGEGELSNSGKRKHSLDEQLGPSSRQVEVKLDDEPGQSSSKVHVLSDDEYMDKLIADTRDVINIPIVEAPQEEQRRGDGEEPHLRRRQVEDRPHYIDDVPIADVPQEEHGRYDVEEHHRRRRHVDARQQYIDDLEQELDDLRRPPSLRSFQAATCLVTAKSPDLRPLQPQRDLLPTIGDSFCTKW</sequence>
<protein>
    <submittedName>
        <fullName evidence="3">Uncharacterized protein</fullName>
    </submittedName>
</protein>
<reference evidence="3 4" key="1">
    <citation type="submission" date="2019-10" db="EMBL/GenBank/DDBJ databases">
        <title>Assembly and Annotation for the nematode Trichostrongylus colubriformis.</title>
        <authorList>
            <person name="Martin J."/>
        </authorList>
    </citation>
    <scope>NUCLEOTIDE SEQUENCE [LARGE SCALE GENOMIC DNA]</scope>
    <source>
        <strain evidence="3">G859</strain>
        <tissue evidence="3">Whole worm</tissue>
    </source>
</reference>
<accession>A0AAN8FEX0</accession>
<keyword evidence="1" id="KW-0175">Coiled coil</keyword>
<name>A0AAN8FEX0_TRICO</name>
<feature type="coiled-coil region" evidence="1">
    <location>
        <begin position="201"/>
        <end position="228"/>
    </location>
</feature>
<dbReference type="EMBL" id="WIXE01021866">
    <property type="protein sequence ID" value="KAK5967975.1"/>
    <property type="molecule type" value="Genomic_DNA"/>
</dbReference>
<feature type="compositionally biased region" description="Basic and acidic residues" evidence="2">
    <location>
        <begin position="44"/>
        <end position="57"/>
    </location>
</feature>
<dbReference type="AlphaFoldDB" id="A0AAN8FEX0"/>
<evidence type="ECO:0000313" key="3">
    <source>
        <dbReference type="EMBL" id="KAK5967975.1"/>
    </source>
</evidence>
<feature type="region of interest" description="Disordered" evidence="2">
    <location>
        <begin position="252"/>
        <end position="309"/>
    </location>
</feature>
<proteinExistence type="predicted"/>
<evidence type="ECO:0000313" key="4">
    <source>
        <dbReference type="Proteomes" id="UP001331761"/>
    </source>
</evidence>
<feature type="compositionally biased region" description="Basic and acidic residues" evidence="2">
    <location>
        <begin position="253"/>
        <end position="262"/>
    </location>
</feature>
<organism evidence="3 4">
    <name type="scientific">Trichostrongylus colubriformis</name>
    <name type="common">Black scour worm</name>
    <dbReference type="NCBI Taxonomy" id="6319"/>
    <lineage>
        <taxon>Eukaryota</taxon>
        <taxon>Metazoa</taxon>
        <taxon>Ecdysozoa</taxon>
        <taxon>Nematoda</taxon>
        <taxon>Chromadorea</taxon>
        <taxon>Rhabditida</taxon>
        <taxon>Rhabditina</taxon>
        <taxon>Rhabditomorpha</taxon>
        <taxon>Strongyloidea</taxon>
        <taxon>Trichostrongylidae</taxon>
        <taxon>Trichostrongylus</taxon>
    </lineage>
</organism>
<feature type="compositionally biased region" description="Basic and acidic residues" evidence="2">
    <location>
        <begin position="336"/>
        <end position="352"/>
    </location>
</feature>
<keyword evidence="4" id="KW-1185">Reference proteome</keyword>
<dbReference type="Proteomes" id="UP001331761">
    <property type="component" value="Unassembled WGS sequence"/>
</dbReference>
<feature type="region of interest" description="Disordered" evidence="2">
    <location>
        <begin position="40"/>
        <end position="78"/>
    </location>
</feature>
<evidence type="ECO:0000256" key="1">
    <source>
        <dbReference type="SAM" id="Coils"/>
    </source>
</evidence>
<feature type="region of interest" description="Disordered" evidence="2">
    <location>
        <begin position="331"/>
        <end position="352"/>
    </location>
</feature>
<gene>
    <name evidence="3" type="ORF">GCK32_017036</name>
</gene>
<comment type="caution">
    <text evidence="3">The sequence shown here is derived from an EMBL/GenBank/DDBJ whole genome shotgun (WGS) entry which is preliminary data.</text>
</comment>
<evidence type="ECO:0000256" key="2">
    <source>
        <dbReference type="SAM" id="MobiDB-lite"/>
    </source>
</evidence>